<dbReference type="SUPFAM" id="SSF51197">
    <property type="entry name" value="Clavaminate synthase-like"/>
    <property type="match status" value="1"/>
</dbReference>
<dbReference type="OrthoDB" id="1441538at2"/>
<dbReference type="KEGG" id="cmb:CSW64_11725"/>
<keyword evidence="3" id="KW-1185">Reference proteome</keyword>
<dbReference type="InterPro" id="IPR027443">
    <property type="entry name" value="IPNS-like_sf"/>
</dbReference>
<dbReference type="Pfam" id="PF05118">
    <property type="entry name" value="Asp_Arg_Hydrox"/>
    <property type="match status" value="1"/>
</dbReference>
<dbReference type="InterPro" id="IPR007803">
    <property type="entry name" value="Asp/Arg/Pro-Hydrxlase"/>
</dbReference>
<evidence type="ECO:0000313" key="3">
    <source>
        <dbReference type="Proteomes" id="UP000228945"/>
    </source>
</evidence>
<evidence type="ECO:0000259" key="1">
    <source>
        <dbReference type="Pfam" id="PF05118"/>
    </source>
</evidence>
<dbReference type="Proteomes" id="UP000228945">
    <property type="component" value="Chromosome"/>
</dbReference>
<protein>
    <submittedName>
        <fullName evidence="2">Aspartyl beta-hydroxylase</fullName>
    </submittedName>
</protein>
<dbReference type="AlphaFoldDB" id="A0A2D2AYD7"/>
<gene>
    <name evidence="2" type="ORF">CSW64_11725</name>
</gene>
<evidence type="ECO:0000313" key="2">
    <source>
        <dbReference type="EMBL" id="ATQ43030.1"/>
    </source>
</evidence>
<organism evidence="2 3">
    <name type="scientific">Caulobacter mirabilis</name>
    <dbReference type="NCBI Taxonomy" id="69666"/>
    <lineage>
        <taxon>Bacteria</taxon>
        <taxon>Pseudomonadati</taxon>
        <taxon>Pseudomonadota</taxon>
        <taxon>Alphaproteobacteria</taxon>
        <taxon>Caulobacterales</taxon>
        <taxon>Caulobacteraceae</taxon>
        <taxon>Caulobacter</taxon>
    </lineage>
</organism>
<accession>A0A2D2AYD7</accession>
<name>A0A2D2AYD7_9CAUL</name>
<sequence>MQGRLKLPFRFDVARMRAEVGSLADGDWIPHYNARDYEGEWSGVALRSTGGRDGWLFPAPPGGEPYADTPTLGRLPYLAQVLGTFECPLETARLLRLHAGSSIREHVDHALGYEDGLARLHVPIVTSPEVVFYLDGAPVPMGEGECWYFDARRPHRVDNRGVEHRVHLVIDCIVDGWLAGVFAEAGFAPSVVDPTFVE</sequence>
<reference evidence="2 3" key="1">
    <citation type="submission" date="2017-10" db="EMBL/GenBank/DDBJ databases">
        <title>Genome sequence of Caulobacter mirabilis FWC38.</title>
        <authorList>
            <person name="Fiebig A."/>
            <person name="Crosson S."/>
        </authorList>
    </citation>
    <scope>NUCLEOTIDE SEQUENCE [LARGE SCALE GENOMIC DNA]</scope>
    <source>
        <strain evidence="2 3">FWC 38</strain>
    </source>
</reference>
<feature type="domain" description="Aspartyl/asparaginy/proline hydroxylase" evidence="1">
    <location>
        <begin position="13"/>
        <end position="172"/>
    </location>
</feature>
<dbReference type="Gene3D" id="2.60.120.330">
    <property type="entry name" value="B-lactam Antibiotic, Isopenicillin N Synthase, Chain"/>
    <property type="match status" value="1"/>
</dbReference>
<dbReference type="EMBL" id="CP024201">
    <property type="protein sequence ID" value="ATQ43030.1"/>
    <property type="molecule type" value="Genomic_DNA"/>
</dbReference>
<proteinExistence type="predicted"/>
<dbReference type="RefSeq" id="WP_099622281.1">
    <property type="nucleotide sequence ID" value="NZ_CP024201.1"/>
</dbReference>